<dbReference type="InterPro" id="IPR036628">
    <property type="entry name" value="Clp_N_dom_sf"/>
</dbReference>
<protein>
    <submittedName>
        <fullName evidence="1">ClpA/ClpB-like protein</fullName>
    </submittedName>
</protein>
<gene>
    <name evidence="1" type="ORF">C8E97_5540</name>
</gene>
<dbReference type="Gene3D" id="1.10.1780.10">
    <property type="entry name" value="Clp, N-terminal domain"/>
    <property type="match status" value="1"/>
</dbReference>
<keyword evidence="2" id="KW-1185">Reference proteome</keyword>
<comment type="caution">
    <text evidence="1">The sequence shown here is derived from an EMBL/GenBank/DDBJ whole genome shotgun (WGS) entry which is preliminary data.</text>
</comment>
<dbReference type="EMBL" id="RBXO01000001">
    <property type="protein sequence ID" value="RKT56828.1"/>
    <property type="molecule type" value="Genomic_DNA"/>
</dbReference>
<sequence length="66" mass="7004">MPARHHARFSERIGTEHLLLGLPGEPDRAAAKAPAASGVREHAAEAHITAEFEEAVSGQRRGPRGA</sequence>
<evidence type="ECO:0000313" key="1">
    <source>
        <dbReference type="EMBL" id="RKT56828.1"/>
    </source>
</evidence>
<accession>A0A495WAJ2</accession>
<dbReference type="RefSeq" id="WP_246019215.1">
    <property type="nucleotide sequence ID" value="NZ_RBXO01000001.1"/>
</dbReference>
<name>A0A495WAJ2_9PSEU</name>
<dbReference type="AlphaFoldDB" id="A0A495WAJ2"/>
<evidence type="ECO:0000313" key="2">
    <source>
        <dbReference type="Proteomes" id="UP000282084"/>
    </source>
</evidence>
<dbReference type="Proteomes" id="UP000282084">
    <property type="component" value="Unassembled WGS sequence"/>
</dbReference>
<reference evidence="1 2" key="1">
    <citation type="submission" date="2018-10" db="EMBL/GenBank/DDBJ databases">
        <title>Sequencing the genomes of 1000 actinobacteria strains.</title>
        <authorList>
            <person name="Klenk H.-P."/>
        </authorList>
    </citation>
    <scope>NUCLEOTIDE SEQUENCE [LARGE SCALE GENOMIC DNA]</scope>
    <source>
        <strain evidence="1 2">DSM 43800</strain>
    </source>
</reference>
<organism evidence="1 2">
    <name type="scientific">Saccharothrix australiensis</name>
    <dbReference type="NCBI Taxonomy" id="2072"/>
    <lineage>
        <taxon>Bacteria</taxon>
        <taxon>Bacillati</taxon>
        <taxon>Actinomycetota</taxon>
        <taxon>Actinomycetes</taxon>
        <taxon>Pseudonocardiales</taxon>
        <taxon>Pseudonocardiaceae</taxon>
        <taxon>Saccharothrix</taxon>
    </lineage>
</organism>
<proteinExistence type="predicted"/>